<gene>
    <name evidence="2" type="ORF">O0554_18720</name>
</gene>
<comment type="caution">
    <text evidence="2">The sequence shown here is derived from an EMBL/GenBank/DDBJ whole genome shotgun (WGS) entry which is preliminary data.</text>
</comment>
<dbReference type="EMBL" id="JAPTNE010000026">
    <property type="protein sequence ID" value="MCZ0808924.1"/>
    <property type="molecule type" value="Genomic_DNA"/>
</dbReference>
<protein>
    <submittedName>
        <fullName evidence="2">S-layer homology domain-containing protein</fullName>
    </submittedName>
</protein>
<proteinExistence type="predicted"/>
<dbReference type="Proteomes" id="UP001077662">
    <property type="component" value="Unassembled WGS sequence"/>
</dbReference>
<dbReference type="InterPro" id="IPR032599">
    <property type="entry name" value="YcdB/YcdC_rep_domain"/>
</dbReference>
<dbReference type="Pfam" id="PF00395">
    <property type="entry name" value="SLH"/>
    <property type="match status" value="2"/>
</dbReference>
<sequence>MHSWIRSVGLLSISGVLFLPGSMVEAKTTQKSTQQYVQPVAHNVSQSKLTKEQAFSLASEFVKEWPSMNPVLSDSSFKSNEDTDSSPTWSFTWESSDNIDRRKPYFLLVEINANSGELINYSISHPSLLATKGKEPISLEKAQQVAEAFLRKHAGKKLSSISLKPTPVSDDRTALTSTEYYFTYQRQINGIPFPEDSITVKVSPNGTIVSYYFTWSEDLNFPPDSKKISLEEATKIFKESPFITLRYNVPYPKETEVTEPKLIYDYEKELAIDANTGKFLEKPASLISSSPNKRSPVVDKPLPPLHNGTPLTQAQVIELAKRLMPLKNWKLTQASYQKDIEEGVSWELSFEKKKQNDRFDTISLRIDAKSGNVLKYTLLPSDEEKMNEDTNKTPIAPEKLQKLAIDTVQRLAPYQAQSLYLDTVDHDDEPRYDGTMESSFEFQRYIHGIIVSEGASVYLDQKTGELLSFYSAISQDSFPQKLPTYLSLEEAKEKWLQQLEVKLTYQMNKEDNSEKKQQTSNSQPLTLTYTLQPSNQKNYTLDAVTGKWINFYTNKPVEVNRTEPEDLHKLPTDRQKALRIMYEYNAIELIDGEIKPKDPIKRGEMIKMLVAIISNVNYDDEFIPKKASFHDVPTSSPYFGAIEYALARGYISPSQNKTLQPEKPITRAELAESFTRALGYHSLAELPNLFVASATDTANVKEKGSISIVTALGIMETTNQSFKPDAPVTREEAAIYFQKFLEAYNKKAPEESLFIKSRY</sequence>
<dbReference type="RefSeq" id="WP_258434308.1">
    <property type="nucleotide sequence ID" value="NZ_JANSGW010000026.1"/>
</dbReference>
<evidence type="ECO:0000313" key="3">
    <source>
        <dbReference type="Proteomes" id="UP001077662"/>
    </source>
</evidence>
<dbReference type="AlphaFoldDB" id="A0AAP3DI48"/>
<organism evidence="2 3">
    <name type="scientific">Brevibacillus laterosporus</name>
    <name type="common">Bacillus laterosporus</name>
    <dbReference type="NCBI Taxonomy" id="1465"/>
    <lineage>
        <taxon>Bacteria</taxon>
        <taxon>Bacillati</taxon>
        <taxon>Bacillota</taxon>
        <taxon>Bacilli</taxon>
        <taxon>Bacillales</taxon>
        <taxon>Paenibacillaceae</taxon>
        <taxon>Brevibacillus</taxon>
    </lineage>
</organism>
<feature type="domain" description="SLH" evidence="1">
    <location>
        <begin position="625"/>
        <end position="688"/>
    </location>
</feature>
<dbReference type="PROSITE" id="PS51272">
    <property type="entry name" value="SLH"/>
    <property type="match status" value="2"/>
</dbReference>
<name>A0AAP3DI48_BRELA</name>
<accession>A0AAP3DI48</accession>
<dbReference type="InterPro" id="IPR001119">
    <property type="entry name" value="SLH_dom"/>
</dbReference>
<reference evidence="2" key="1">
    <citation type="submission" date="2022-09" db="EMBL/GenBank/DDBJ databases">
        <title>Genome analysis and characterization of larvicidal activity of Brevibacillus strains.</title>
        <authorList>
            <person name="Patrusheva E.V."/>
            <person name="Izotova A.O."/>
            <person name="Toshchakov S.V."/>
            <person name="Sineoky S.P."/>
        </authorList>
    </citation>
    <scope>NUCLEOTIDE SEQUENCE</scope>
    <source>
        <strain evidence="2">VKPM_B-13247</strain>
    </source>
</reference>
<dbReference type="Pfam" id="PF16244">
    <property type="entry name" value="DUF4901"/>
    <property type="match status" value="2"/>
</dbReference>
<evidence type="ECO:0000259" key="1">
    <source>
        <dbReference type="PROSITE" id="PS51272"/>
    </source>
</evidence>
<feature type="domain" description="SLH" evidence="1">
    <location>
        <begin position="689"/>
        <end position="751"/>
    </location>
</feature>
<evidence type="ECO:0000313" key="2">
    <source>
        <dbReference type="EMBL" id="MCZ0808924.1"/>
    </source>
</evidence>